<dbReference type="InterPro" id="IPR005119">
    <property type="entry name" value="LysR_subst-bd"/>
</dbReference>
<dbReference type="Pfam" id="PF03466">
    <property type="entry name" value="LysR_substrate"/>
    <property type="match status" value="1"/>
</dbReference>
<keyword evidence="3" id="KW-0238">DNA-binding</keyword>
<accession>A0A6B8N3W7</accession>
<dbReference type="PANTHER" id="PTHR30537:SF5">
    <property type="entry name" value="HTH-TYPE TRANSCRIPTIONAL ACTIVATOR TTDR-RELATED"/>
    <property type="match status" value="1"/>
</dbReference>
<dbReference type="Pfam" id="PF00126">
    <property type="entry name" value="HTH_1"/>
    <property type="match status" value="1"/>
</dbReference>
<dbReference type="OrthoDB" id="9110639at2"/>
<dbReference type="FunFam" id="1.10.10.10:FF:000001">
    <property type="entry name" value="LysR family transcriptional regulator"/>
    <property type="match status" value="1"/>
</dbReference>
<dbReference type="SUPFAM" id="SSF46785">
    <property type="entry name" value="Winged helix' DNA-binding domain"/>
    <property type="match status" value="1"/>
</dbReference>
<evidence type="ECO:0000256" key="3">
    <source>
        <dbReference type="ARBA" id="ARBA00023125"/>
    </source>
</evidence>
<dbReference type="GO" id="GO:0003677">
    <property type="term" value="F:DNA binding"/>
    <property type="evidence" value="ECO:0007669"/>
    <property type="project" value="UniProtKB-KW"/>
</dbReference>
<feature type="domain" description="HTH lysR-type" evidence="5">
    <location>
        <begin position="3"/>
        <end position="60"/>
    </location>
</feature>
<proteinExistence type="inferred from homology"/>
<dbReference type="InterPro" id="IPR036388">
    <property type="entry name" value="WH-like_DNA-bd_sf"/>
</dbReference>
<evidence type="ECO:0000256" key="4">
    <source>
        <dbReference type="ARBA" id="ARBA00023163"/>
    </source>
</evidence>
<protein>
    <submittedName>
        <fullName evidence="6">LysR family transcriptional regulator</fullName>
    </submittedName>
</protein>
<dbReference type="RefSeq" id="WP_154681631.1">
    <property type="nucleotide sequence ID" value="NZ_CP046115.1"/>
</dbReference>
<keyword evidence="2" id="KW-0805">Transcription regulation</keyword>
<dbReference type="Gene3D" id="3.40.190.290">
    <property type="match status" value="1"/>
</dbReference>
<dbReference type="CDD" id="cd08475">
    <property type="entry name" value="PBP2_CrgA_like_6"/>
    <property type="match status" value="1"/>
</dbReference>
<dbReference type="InterPro" id="IPR036390">
    <property type="entry name" value="WH_DNA-bd_sf"/>
</dbReference>
<evidence type="ECO:0000256" key="2">
    <source>
        <dbReference type="ARBA" id="ARBA00023015"/>
    </source>
</evidence>
<comment type="similarity">
    <text evidence="1">Belongs to the LysR transcriptional regulatory family.</text>
</comment>
<keyword evidence="4" id="KW-0804">Transcription</keyword>
<dbReference type="PRINTS" id="PR00039">
    <property type="entry name" value="HTHLYSR"/>
</dbReference>
<evidence type="ECO:0000313" key="7">
    <source>
        <dbReference type="Proteomes" id="UP000427108"/>
    </source>
</evidence>
<reference evidence="6 7" key="1">
    <citation type="submission" date="2019-11" db="EMBL/GenBank/DDBJ databases">
        <title>Isolation and Application of One Kind of P-Hydroxybenzoic Acid Degrading Bacterium in Mitigating Cropping Obstacle of Cucumber.</title>
        <authorList>
            <person name="Wu F."/>
            <person name="An Y."/>
        </authorList>
    </citation>
    <scope>NUCLEOTIDE SEQUENCE [LARGE SCALE GENOMIC DNA]</scope>
    <source>
        <strain evidence="6 7">P620</strain>
    </source>
</reference>
<name>A0A6B8N3W7_KLEOX</name>
<dbReference type="SUPFAM" id="SSF53850">
    <property type="entry name" value="Periplasmic binding protein-like II"/>
    <property type="match status" value="1"/>
</dbReference>
<dbReference type="Proteomes" id="UP000427108">
    <property type="component" value="Chromosome"/>
</dbReference>
<dbReference type="InterPro" id="IPR058163">
    <property type="entry name" value="LysR-type_TF_proteobact-type"/>
</dbReference>
<evidence type="ECO:0000256" key="1">
    <source>
        <dbReference type="ARBA" id="ARBA00009437"/>
    </source>
</evidence>
<organism evidence="6 7">
    <name type="scientific">Klebsiella oxytoca</name>
    <dbReference type="NCBI Taxonomy" id="571"/>
    <lineage>
        <taxon>Bacteria</taxon>
        <taxon>Pseudomonadati</taxon>
        <taxon>Pseudomonadota</taxon>
        <taxon>Gammaproteobacteria</taxon>
        <taxon>Enterobacterales</taxon>
        <taxon>Enterobacteriaceae</taxon>
        <taxon>Klebsiella/Raoultella group</taxon>
        <taxon>Klebsiella</taxon>
    </lineage>
</organism>
<dbReference type="AlphaFoldDB" id="A0A6B8N3W7"/>
<sequence length="303" mass="33697">MNHDLSGIPVFVTVVESGNFAKAAQTLHVTRSAVGKTIGRLEERLGVALFQRTTRKQTLTEEGALFYQQCRQALDGIREAEDEIHRGKTEVKGRLRVSLPVLFGQRCVAPILFTLGQRYPQLTLELSFNDRQVNLFEEGFDLAVRIGTLADSSFLKARHLGEHGMVLCASPRYLQTHPAPQTVGELTEHRTIGYLRGGQVQRWQLNEPQTGLMLVRPQPQLAMDDFAAIAAAAMSDMGIAWIPDWLVAQEIAQGLLMPVLPDSARVNFAISAVWPEAPWIPQKIRVAIDELLARLPAQIYPTT</sequence>
<gene>
    <name evidence="6" type="ORF">GJ746_19275</name>
</gene>
<dbReference type="PROSITE" id="PS50931">
    <property type="entry name" value="HTH_LYSR"/>
    <property type="match status" value="1"/>
</dbReference>
<dbReference type="PANTHER" id="PTHR30537">
    <property type="entry name" value="HTH-TYPE TRANSCRIPTIONAL REGULATOR"/>
    <property type="match status" value="1"/>
</dbReference>
<evidence type="ECO:0000259" key="5">
    <source>
        <dbReference type="PROSITE" id="PS50931"/>
    </source>
</evidence>
<dbReference type="GO" id="GO:0003700">
    <property type="term" value="F:DNA-binding transcription factor activity"/>
    <property type="evidence" value="ECO:0007669"/>
    <property type="project" value="InterPro"/>
</dbReference>
<dbReference type="InterPro" id="IPR000847">
    <property type="entry name" value="LysR_HTH_N"/>
</dbReference>
<evidence type="ECO:0000313" key="6">
    <source>
        <dbReference type="EMBL" id="QGN39301.1"/>
    </source>
</evidence>
<dbReference type="Gene3D" id="1.10.10.10">
    <property type="entry name" value="Winged helix-like DNA-binding domain superfamily/Winged helix DNA-binding domain"/>
    <property type="match status" value="1"/>
</dbReference>
<dbReference type="EMBL" id="CP046115">
    <property type="protein sequence ID" value="QGN39301.1"/>
    <property type="molecule type" value="Genomic_DNA"/>
</dbReference>